<dbReference type="STRING" id="1605367.AFM12_02105"/>
<dbReference type="AlphaFoldDB" id="A0A0P7BY49"/>
<organism evidence="1 2">
    <name type="scientific">Jiulongibacter sediminis</name>
    <dbReference type="NCBI Taxonomy" id="1605367"/>
    <lineage>
        <taxon>Bacteria</taxon>
        <taxon>Pseudomonadati</taxon>
        <taxon>Bacteroidota</taxon>
        <taxon>Cytophagia</taxon>
        <taxon>Cytophagales</taxon>
        <taxon>Leadbetterellaceae</taxon>
        <taxon>Jiulongibacter</taxon>
    </lineage>
</organism>
<dbReference type="Proteomes" id="UP000050454">
    <property type="component" value="Unassembled WGS sequence"/>
</dbReference>
<dbReference type="CDD" id="cd02440">
    <property type="entry name" value="AdoMet_MTases"/>
    <property type="match status" value="1"/>
</dbReference>
<accession>A0A0P7BY49</accession>
<dbReference type="PANTHER" id="PTHR43861">
    <property type="entry name" value="TRANS-ACONITATE 2-METHYLTRANSFERASE-RELATED"/>
    <property type="match status" value="1"/>
</dbReference>
<dbReference type="EMBL" id="LGTQ01000005">
    <property type="protein sequence ID" value="KPM49432.1"/>
    <property type="molecule type" value="Genomic_DNA"/>
</dbReference>
<evidence type="ECO:0000313" key="2">
    <source>
        <dbReference type="Proteomes" id="UP000050454"/>
    </source>
</evidence>
<dbReference type="OrthoDB" id="2370471at2"/>
<sequence length="298" mass="33889">MKNIFHSECPLCSSKELSETILVKDHSISKETFDLVTCQSCQFTFTQNPPSPENVGPYYISEDYVSHSDSKKGLINSIYHKVRSFMLQKKAGLVKSKSKGNSILDIGSGTGYFLNTMKNNGFKSRGVEINDQAREFSKDKFGLDVVSPTSFFEQPASKEFDVITLWHVLEHLYNLDEYMSQIKASLKDDGTLIIAVPNKDSFDGQYYEEDWAGLDVPRHLWHFTPTSMQVLAKKHGWEIKEHRILPFDSFYVALLSEKYKKNMFETIKGFLVGGVSWLNAIFNSKKASSVIYVLQKAA</sequence>
<dbReference type="SUPFAM" id="SSF53335">
    <property type="entry name" value="S-adenosyl-L-methionine-dependent methyltransferases"/>
    <property type="match status" value="1"/>
</dbReference>
<dbReference type="InterPro" id="IPR029063">
    <property type="entry name" value="SAM-dependent_MTases_sf"/>
</dbReference>
<gene>
    <name evidence="1" type="ORF">AFM12_02105</name>
</gene>
<proteinExistence type="predicted"/>
<dbReference type="RefSeq" id="WP_055143624.1">
    <property type="nucleotide sequence ID" value="NZ_JXSZ01000005.1"/>
</dbReference>
<dbReference type="Pfam" id="PF13489">
    <property type="entry name" value="Methyltransf_23"/>
    <property type="match status" value="1"/>
</dbReference>
<dbReference type="PANTHER" id="PTHR43861:SF6">
    <property type="entry name" value="METHYLTRANSFERASE TYPE 11"/>
    <property type="match status" value="1"/>
</dbReference>
<comment type="caution">
    <text evidence="1">The sequence shown here is derived from an EMBL/GenBank/DDBJ whole genome shotgun (WGS) entry which is preliminary data.</text>
</comment>
<evidence type="ECO:0008006" key="3">
    <source>
        <dbReference type="Google" id="ProtNLM"/>
    </source>
</evidence>
<keyword evidence="2" id="KW-1185">Reference proteome</keyword>
<evidence type="ECO:0000313" key="1">
    <source>
        <dbReference type="EMBL" id="KPM49432.1"/>
    </source>
</evidence>
<name>A0A0P7BY49_9BACT</name>
<protein>
    <recommendedName>
        <fullName evidence="3">Methyltransferase</fullName>
    </recommendedName>
</protein>
<reference evidence="1 2" key="1">
    <citation type="submission" date="2015-07" db="EMBL/GenBank/DDBJ databases">
        <title>The draft genome sequence of Leadbetterella sp. JN14-9.</title>
        <authorList>
            <person name="Liu Y."/>
            <person name="Du J."/>
            <person name="Shao Z."/>
        </authorList>
    </citation>
    <scope>NUCLEOTIDE SEQUENCE [LARGE SCALE GENOMIC DNA]</scope>
    <source>
        <strain evidence="1 2">JN14-9</strain>
    </source>
</reference>
<dbReference type="Gene3D" id="3.40.50.150">
    <property type="entry name" value="Vaccinia Virus protein VP39"/>
    <property type="match status" value="1"/>
</dbReference>